<keyword evidence="3" id="KW-1185">Reference proteome</keyword>
<dbReference type="Proteomes" id="UP001224890">
    <property type="component" value="Unassembled WGS sequence"/>
</dbReference>
<gene>
    <name evidence="2" type="ORF">BDP55DRAFT_645387</name>
</gene>
<evidence type="ECO:0000256" key="1">
    <source>
        <dbReference type="SAM" id="MobiDB-lite"/>
    </source>
</evidence>
<sequence>MQHGAHSIRPSRTIPKKPMALYTTHGDQMNRSQSTDRASRSSPKLITEATSELTPRKLDDTRLRSHIPKSKMQPPSAPQQIRDHHFPSITHPQSVLKTIRNGIGQTDPAVCSFPRVPRAEEGMSLSTR</sequence>
<feature type="region of interest" description="Disordered" evidence="1">
    <location>
        <begin position="105"/>
        <end position="128"/>
    </location>
</feature>
<organism evidence="2 3">
    <name type="scientific">Colletotrichum godetiae</name>
    <dbReference type="NCBI Taxonomy" id="1209918"/>
    <lineage>
        <taxon>Eukaryota</taxon>
        <taxon>Fungi</taxon>
        <taxon>Dikarya</taxon>
        <taxon>Ascomycota</taxon>
        <taxon>Pezizomycotina</taxon>
        <taxon>Sordariomycetes</taxon>
        <taxon>Hypocreomycetidae</taxon>
        <taxon>Glomerellales</taxon>
        <taxon>Glomerellaceae</taxon>
        <taxon>Colletotrichum</taxon>
        <taxon>Colletotrichum acutatum species complex</taxon>
    </lineage>
</organism>
<feature type="compositionally biased region" description="Polar residues" evidence="1">
    <location>
        <begin position="25"/>
        <end position="53"/>
    </location>
</feature>
<accession>A0AAJ0B017</accession>
<reference evidence="2" key="1">
    <citation type="submission" date="2021-06" db="EMBL/GenBank/DDBJ databases">
        <title>Comparative genomics, transcriptomics and evolutionary studies reveal genomic signatures of adaptation to plant cell wall in hemibiotrophic fungi.</title>
        <authorList>
            <consortium name="DOE Joint Genome Institute"/>
            <person name="Baroncelli R."/>
            <person name="Diaz J.F."/>
            <person name="Benocci T."/>
            <person name="Peng M."/>
            <person name="Battaglia E."/>
            <person name="Haridas S."/>
            <person name="Andreopoulos W."/>
            <person name="Labutti K."/>
            <person name="Pangilinan J."/>
            <person name="Floch G.L."/>
            <person name="Makela M.R."/>
            <person name="Henrissat B."/>
            <person name="Grigoriev I.V."/>
            <person name="Crouch J.A."/>
            <person name="De Vries R.P."/>
            <person name="Sukno S.A."/>
            <person name="Thon M.R."/>
        </authorList>
    </citation>
    <scope>NUCLEOTIDE SEQUENCE</scope>
    <source>
        <strain evidence="2">CBS 193.32</strain>
    </source>
</reference>
<feature type="region of interest" description="Disordered" evidence="1">
    <location>
        <begin position="1"/>
        <end position="89"/>
    </location>
</feature>
<comment type="caution">
    <text evidence="2">The sequence shown here is derived from an EMBL/GenBank/DDBJ whole genome shotgun (WGS) entry which is preliminary data.</text>
</comment>
<dbReference type="AlphaFoldDB" id="A0AAJ0B017"/>
<evidence type="ECO:0000313" key="2">
    <source>
        <dbReference type="EMBL" id="KAK1699938.1"/>
    </source>
</evidence>
<dbReference type="RefSeq" id="XP_060435695.1">
    <property type="nucleotide sequence ID" value="XM_060573637.1"/>
</dbReference>
<dbReference type="EMBL" id="JAHMHR010000003">
    <property type="protein sequence ID" value="KAK1699938.1"/>
    <property type="molecule type" value="Genomic_DNA"/>
</dbReference>
<dbReference type="GeneID" id="85458163"/>
<proteinExistence type="predicted"/>
<protein>
    <submittedName>
        <fullName evidence="2">Uncharacterized protein</fullName>
    </submittedName>
</protein>
<name>A0AAJ0B017_9PEZI</name>
<feature type="compositionally biased region" description="Basic and acidic residues" evidence="1">
    <location>
        <begin position="54"/>
        <end position="63"/>
    </location>
</feature>
<evidence type="ECO:0000313" key="3">
    <source>
        <dbReference type="Proteomes" id="UP001224890"/>
    </source>
</evidence>